<proteinExistence type="inferred from homology"/>
<keyword evidence="4" id="KW-0560">Oxidoreductase</keyword>
<name>A0A160TML4_9ZZZZ</name>
<dbReference type="PANTHER" id="PTHR13847:SF286">
    <property type="entry name" value="D-AMINO ACID DEHYDROGENASE"/>
    <property type="match status" value="1"/>
</dbReference>
<accession>A0A160TML4</accession>
<evidence type="ECO:0000256" key="1">
    <source>
        <dbReference type="ARBA" id="ARBA00001974"/>
    </source>
</evidence>
<evidence type="ECO:0000259" key="5">
    <source>
        <dbReference type="Pfam" id="PF01266"/>
    </source>
</evidence>
<comment type="similarity">
    <text evidence="2">Belongs to the DadA oxidoreductase family.</text>
</comment>
<reference evidence="6" key="1">
    <citation type="submission" date="2015-10" db="EMBL/GenBank/DDBJ databases">
        <authorList>
            <person name="Gilbert D.G."/>
        </authorList>
    </citation>
    <scope>NUCLEOTIDE SEQUENCE</scope>
</reference>
<dbReference type="GO" id="GO:0005737">
    <property type="term" value="C:cytoplasm"/>
    <property type="evidence" value="ECO:0007669"/>
    <property type="project" value="TreeGrafter"/>
</dbReference>
<sequence>MRQHDLIVVGAGIVGLAHALAAARRGKRVLVLDRDARANGASIRNFGFVTVTGQERGRVRELAIRSAAIWRDVAEPAGIAIEQEGLLLVAQRAEAAAVIDAFLATEMGRDCTRLGASELAARWPMVRGGTAALQSPHDLRVDSPLAIPKLASWLSVAHGVDFAYGVAVNAVETGRVRSSIGLREAEAVIVCPGDDWATLFPEIYSEAGITRCKLQMLRLAPPGWRLAAPVMSDLSMVRYLGYAALPEATALRARLEAEAAGAMAHGVHLIAVQGADGSLVVGDSHDYAPTPDPFSAAAIDDAILDAYAQILGAPPAVIGRWTGTYASTAGHSIVRAPTEGVRLVVVTSGTGASTSFALAEDVIADLFGRN</sequence>
<dbReference type="Gene3D" id="3.50.50.60">
    <property type="entry name" value="FAD/NAD(P)-binding domain"/>
    <property type="match status" value="1"/>
</dbReference>
<evidence type="ECO:0000313" key="6">
    <source>
        <dbReference type="EMBL" id="CUS46033.1"/>
    </source>
</evidence>
<evidence type="ECO:0000256" key="2">
    <source>
        <dbReference type="ARBA" id="ARBA00009410"/>
    </source>
</evidence>
<dbReference type="InterPro" id="IPR006076">
    <property type="entry name" value="FAD-dep_OxRdtase"/>
</dbReference>
<dbReference type="InterPro" id="IPR036188">
    <property type="entry name" value="FAD/NAD-bd_sf"/>
</dbReference>
<dbReference type="InterPro" id="IPR017741">
    <property type="entry name" value="FAD-dependent_OxRdtase_HpnW"/>
</dbReference>
<evidence type="ECO:0000256" key="4">
    <source>
        <dbReference type="ARBA" id="ARBA00023002"/>
    </source>
</evidence>
<dbReference type="EMBL" id="CZQE01000328">
    <property type="protein sequence ID" value="CUS46033.1"/>
    <property type="molecule type" value="Genomic_DNA"/>
</dbReference>
<comment type="cofactor">
    <cofactor evidence="1">
        <name>FAD</name>
        <dbReference type="ChEBI" id="CHEBI:57692"/>
    </cofactor>
</comment>
<dbReference type="Gene3D" id="3.30.9.10">
    <property type="entry name" value="D-Amino Acid Oxidase, subunit A, domain 2"/>
    <property type="match status" value="1"/>
</dbReference>
<feature type="domain" description="FAD dependent oxidoreductase" evidence="5">
    <location>
        <begin position="5"/>
        <end position="362"/>
    </location>
</feature>
<dbReference type="SUPFAM" id="SSF51971">
    <property type="entry name" value="Nucleotide-binding domain"/>
    <property type="match status" value="1"/>
</dbReference>
<dbReference type="NCBIfam" id="TIGR03364">
    <property type="entry name" value="HpnW_proposed"/>
    <property type="match status" value="1"/>
</dbReference>
<dbReference type="Pfam" id="PF01266">
    <property type="entry name" value="DAO"/>
    <property type="match status" value="1"/>
</dbReference>
<gene>
    <name evidence="6" type="ORF">MGWOODY_Smn1447</name>
</gene>
<protein>
    <recommendedName>
        <fullName evidence="5">FAD dependent oxidoreductase domain-containing protein</fullName>
    </recommendedName>
</protein>
<keyword evidence="3" id="KW-0285">Flavoprotein</keyword>
<dbReference type="GO" id="GO:0016491">
    <property type="term" value="F:oxidoreductase activity"/>
    <property type="evidence" value="ECO:0007669"/>
    <property type="project" value="UniProtKB-KW"/>
</dbReference>
<evidence type="ECO:0000256" key="3">
    <source>
        <dbReference type="ARBA" id="ARBA00022630"/>
    </source>
</evidence>
<dbReference type="PANTHER" id="PTHR13847">
    <property type="entry name" value="SARCOSINE DEHYDROGENASE-RELATED"/>
    <property type="match status" value="1"/>
</dbReference>
<dbReference type="AlphaFoldDB" id="A0A160TML4"/>
<organism evidence="6">
    <name type="scientific">hydrothermal vent metagenome</name>
    <dbReference type="NCBI Taxonomy" id="652676"/>
    <lineage>
        <taxon>unclassified sequences</taxon>
        <taxon>metagenomes</taxon>
        <taxon>ecological metagenomes</taxon>
    </lineage>
</organism>